<dbReference type="Pfam" id="PF07976">
    <property type="entry name" value="Phe_hydrox_dim"/>
    <property type="match status" value="1"/>
</dbReference>
<dbReference type="InterPro" id="IPR036188">
    <property type="entry name" value="FAD/NAD-bd_sf"/>
</dbReference>
<reference evidence="12 13" key="1">
    <citation type="submission" date="2016-10" db="EMBL/GenBank/DDBJ databases">
        <title>Genome sequencing of Aspergillus oryzae BCC7051.</title>
        <authorList>
            <person name="Thammarongtham C."/>
            <person name="Vorapreeda T."/>
            <person name="Nookaew I."/>
            <person name="Srisuk T."/>
            <person name="Land M."/>
            <person name="Jeennor S."/>
            <person name="Laoteng K."/>
        </authorList>
    </citation>
    <scope>NUCLEOTIDE SEQUENCE [LARGE SCALE GENOMIC DNA]</scope>
    <source>
        <strain evidence="12 13">BCC7051</strain>
    </source>
</reference>
<dbReference type="CDD" id="cd02979">
    <property type="entry name" value="PHOX_C"/>
    <property type="match status" value="1"/>
</dbReference>
<evidence type="ECO:0000256" key="10">
    <source>
        <dbReference type="SAM" id="Phobius"/>
    </source>
</evidence>
<dbReference type="VEuPathDB" id="FungiDB:AO090026000779"/>
<feature type="compositionally biased region" description="Polar residues" evidence="9">
    <location>
        <begin position="760"/>
        <end position="772"/>
    </location>
</feature>
<dbReference type="InterPro" id="IPR038220">
    <property type="entry name" value="PHOX_C_sf"/>
</dbReference>
<dbReference type="GO" id="GO:0022857">
    <property type="term" value="F:transmembrane transporter activity"/>
    <property type="evidence" value="ECO:0007669"/>
    <property type="project" value="InterPro"/>
</dbReference>
<feature type="compositionally biased region" description="Polar residues" evidence="9">
    <location>
        <begin position="706"/>
        <end position="720"/>
    </location>
</feature>
<feature type="transmembrane region" description="Helical" evidence="10">
    <location>
        <begin position="1031"/>
        <end position="1049"/>
    </location>
</feature>
<feature type="transmembrane region" description="Helical" evidence="10">
    <location>
        <begin position="1206"/>
        <end position="1227"/>
    </location>
</feature>
<dbReference type="InterPro" id="IPR036249">
    <property type="entry name" value="Thioredoxin-like_sf"/>
</dbReference>
<dbReference type="SUPFAM" id="SSF54373">
    <property type="entry name" value="FAD-linked reductases, C-terminal domain"/>
    <property type="match status" value="1"/>
</dbReference>
<feature type="compositionally biased region" description="Basic and acidic residues" evidence="9">
    <location>
        <begin position="748"/>
        <end position="757"/>
    </location>
</feature>
<dbReference type="Pfam" id="PF01494">
    <property type="entry name" value="FAD_binding_3"/>
    <property type="match status" value="1"/>
</dbReference>
<dbReference type="GO" id="GO:0004497">
    <property type="term" value="F:monooxygenase activity"/>
    <property type="evidence" value="ECO:0007669"/>
    <property type="project" value="UniProtKB-KW"/>
</dbReference>
<dbReference type="eggNOG" id="KOG0255">
    <property type="taxonomic scope" value="Eukaryota"/>
</dbReference>
<keyword evidence="12" id="KW-0503">Monooxygenase</keyword>
<feature type="transmembrane region" description="Helical" evidence="10">
    <location>
        <begin position="865"/>
        <end position="886"/>
    </location>
</feature>
<dbReference type="Gene3D" id="1.20.1250.20">
    <property type="entry name" value="MFS general substrate transporter like domains"/>
    <property type="match status" value="1"/>
</dbReference>
<dbReference type="Proteomes" id="UP000190312">
    <property type="component" value="Unassembled WGS sequence"/>
</dbReference>
<dbReference type="Pfam" id="PF07690">
    <property type="entry name" value="MFS_1"/>
    <property type="match status" value="1"/>
</dbReference>
<evidence type="ECO:0000256" key="3">
    <source>
        <dbReference type="ARBA" id="ARBA00022630"/>
    </source>
</evidence>
<dbReference type="OrthoDB" id="1716816at2759"/>
<dbReference type="SUPFAM" id="SSF52833">
    <property type="entry name" value="Thioredoxin-like"/>
    <property type="match status" value="1"/>
</dbReference>
<dbReference type="InterPro" id="IPR020846">
    <property type="entry name" value="MFS_dom"/>
</dbReference>
<dbReference type="InterPro" id="IPR036259">
    <property type="entry name" value="MFS_trans_sf"/>
</dbReference>
<evidence type="ECO:0000256" key="6">
    <source>
        <dbReference type="ARBA" id="ARBA00022989"/>
    </source>
</evidence>
<feature type="domain" description="Major facilitator superfamily (MFS) profile" evidence="11">
    <location>
        <begin position="800"/>
        <end position="1234"/>
    </location>
</feature>
<evidence type="ECO:0000256" key="7">
    <source>
        <dbReference type="ARBA" id="ARBA00023002"/>
    </source>
</evidence>
<feature type="transmembrane region" description="Helical" evidence="10">
    <location>
        <begin position="1113"/>
        <end position="1133"/>
    </location>
</feature>
<keyword evidence="7" id="KW-0560">Oxidoreductase</keyword>
<dbReference type="Gene3D" id="3.50.50.60">
    <property type="entry name" value="FAD/NAD(P)-binding domain"/>
    <property type="match status" value="1"/>
</dbReference>
<feature type="transmembrane region" description="Helical" evidence="10">
    <location>
        <begin position="1069"/>
        <end position="1092"/>
    </location>
</feature>
<dbReference type="EMBL" id="MKZY01000001">
    <property type="protein sequence ID" value="OOO14581.1"/>
    <property type="molecule type" value="Genomic_DNA"/>
</dbReference>
<dbReference type="PROSITE" id="PS50850">
    <property type="entry name" value="MFS"/>
    <property type="match status" value="1"/>
</dbReference>
<comment type="caution">
    <text evidence="12">The sequence shown here is derived from an EMBL/GenBank/DDBJ whole genome shotgun (WGS) entry which is preliminary data.</text>
</comment>
<feature type="transmembrane region" description="Helical" evidence="10">
    <location>
        <begin position="798"/>
        <end position="819"/>
    </location>
</feature>
<dbReference type="PANTHER" id="PTHR23502:SF60">
    <property type="entry name" value="MAJOR FACILITATOR SUPERFAMILY (MFS) PROFILE DOMAIN-CONTAINING PROTEIN-RELATED"/>
    <property type="match status" value="1"/>
</dbReference>
<feature type="transmembrane region" description="Helical" evidence="10">
    <location>
        <begin position="1172"/>
        <end position="1194"/>
    </location>
</feature>
<dbReference type="InterPro" id="IPR002938">
    <property type="entry name" value="FAD-bd"/>
</dbReference>
<dbReference type="GO" id="GO:0071949">
    <property type="term" value="F:FAD binding"/>
    <property type="evidence" value="ECO:0007669"/>
    <property type="project" value="InterPro"/>
</dbReference>
<gene>
    <name evidence="12" type="ORF">OAory_01031760</name>
</gene>
<feature type="compositionally biased region" description="Basic and acidic residues" evidence="9">
    <location>
        <begin position="727"/>
        <end position="737"/>
    </location>
</feature>
<dbReference type="GO" id="GO:0016020">
    <property type="term" value="C:membrane"/>
    <property type="evidence" value="ECO:0007669"/>
    <property type="project" value="UniProtKB-SubCell"/>
</dbReference>
<feature type="region of interest" description="Disordered" evidence="9">
    <location>
        <begin position="662"/>
        <end position="792"/>
    </location>
</feature>
<keyword evidence="4 10" id="KW-0812">Transmembrane</keyword>
<keyword evidence="3" id="KW-0285">Flavoprotein</keyword>
<evidence type="ECO:0000256" key="2">
    <source>
        <dbReference type="ARBA" id="ARBA00007801"/>
    </source>
</evidence>
<accession>A0A1S9DZR9</accession>
<dbReference type="PRINTS" id="PR00420">
    <property type="entry name" value="RNGMNOXGNASE"/>
</dbReference>
<dbReference type="InterPro" id="IPR012941">
    <property type="entry name" value="Phe_hydrox_C_dim_dom"/>
</dbReference>
<sequence>MPVFTEYSAASRELRVLPSFAPPLPRLSSPFTRDDQAEKYEVVIVGAGPAGLMLNLLLARYGLSDDSLLCVDAKPGTLKSGQADGLQPRTLEVLKSLGVADEILNDGCHMEEVAFWNPSANKEEIIERTSIVPDVAVPARYQHEVTIHQGRIERILETDLLRYSKRGVQRNTKLLDARIDEAGDPEFPVIADLETDGQRRTVRAKHLVGADGAHSMVRRCMGLQLVGESLDHIWGVVDLVVDTDFPDIRRRCAIHSPAGSVMVIPRERIATGDYLTRLYVQVPEEAMPDQDQVPVNGTTTPKADARARRSKVTLESIFQYAEDAFKPFYIRPKENGAVDWWAAYQIGQRVSDNFTVKDSKGVNRVFIVGDACHTHSPKAGQGMNVSMMDSYNLAWKLAHSINGLTPDSAYPGKPDSLLDTYHVERHTIAQELIEFDRAFSSMFSGKIGSGEDGVEGLTHDQFLEVFSTGNGFTSGCGIEYPENLTVEKKLGQGIKSPVTGTDYLSGILRPGRRLLDVRLKRHADGNRRHLQDDFLSTGRFRILCLTSSDLLDPQGTSAKSLTTLGTSVLPHFPASTLEQVVVHPRLDKTFTWRDVPQELKQHSEMRFHSGYEIDDIYAVYGVDPAQGALAVIRPDGYVGTIAALDDLAVLDTILAMAGSHRALGTEPTRSRSSTSSTLNSESHVSNTEPRRPGTARSTGRSSSRTIPDNQSVLHSSNTTEHGAAVPEDVKSQNEKNGIELGLESVTDPNERGVDLEKGAQPTSSLEKSNSPQRDSKLVTWTGPDDPDNPKNWPTKKKWGAVLIVSCFTFISPVMSSMVAPALQTMKTDFHIEDEVTSQLMLSVFVLAYAFGPLFLGPLSEIYGRVIVLQLANLFFLIFNIACGVSRTAAQMIVFRFLAGLGGSAPLAIGGGVLSDCFLPEERGKSIAIYSLAPLLGPAVGPIAGGFIAERTTWRWVFYATSIADGVIQVMGLFFLRETYAPKILRTRAKKLRRDTGDTSYETEAERQNKTLPEVLSTALVRPFRLLATQPIVQALAIYMAYVYGILYLMSSTFPALWTSPEYYNESTGIGGLNYISLGIGYCLGSQICARLNDLVYRRLKARNSGTGRPEFRTPLLAIAAILNPVGLFIYGWTAQTHCHWIAPNIGAMLLAMGNIVAMQCIQTYIVDAYTRFAASAMAAGSFLRSIAGFGFPLFAPYMYQALHYGWGNSLLAFISIVIGIPAPIFLWKYGERMRKMSTYAAG</sequence>
<keyword evidence="5" id="KW-0274">FAD</keyword>
<dbReference type="InterPro" id="IPR011701">
    <property type="entry name" value="MFS"/>
</dbReference>
<feature type="transmembrane region" description="Helical" evidence="10">
    <location>
        <begin position="926"/>
        <end position="947"/>
    </location>
</feature>
<comment type="similarity">
    <text evidence="2">Belongs to the PheA/TfdB FAD monooxygenase family.</text>
</comment>
<evidence type="ECO:0000256" key="5">
    <source>
        <dbReference type="ARBA" id="ARBA00022827"/>
    </source>
</evidence>
<evidence type="ECO:0000256" key="1">
    <source>
        <dbReference type="ARBA" id="ARBA00004141"/>
    </source>
</evidence>
<dbReference type="Gene3D" id="3.40.30.20">
    <property type="match status" value="1"/>
</dbReference>
<feature type="transmembrane region" description="Helical" evidence="10">
    <location>
        <begin position="839"/>
        <end position="858"/>
    </location>
</feature>
<dbReference type="Gene3D" id="3.30.9.10">
    <property type="entry name" value="D-Amino Acid Oxidase, subunit A, domain 2"/>
    <property type="match status" value="1"/>
</dbReference>
<feature type="compositionally biased region" description="Low complexity" evidence="9">
    <location>
        <begin position="665"/>
        <end position="705"/>
    </location>
</feature>
<evidence type="ECO:0000259" key="11">
    <source>
        <dbReference type="PROSITE" id="PS50850"/>
    </source>
</evidence>
<name>A0A1S9DZR9_ASPOZ</name>
<dbReference type="VEuPathDB" id="FungiDB:AO090026000778"/>
<keyword evidence="6 10" id="KW-1133">Transmembrane helix</keyword>
<dbReference type="CDD" id="cd17323">
    <property type="entry name" value="MFS_Tpo1_MDR_like"/>
    <property type="match status" value="1"/>
</dbReference>
<feature type="transmembrane region" description="Helical" evidence="10">
    <location>
        <begin position="892"/>
        <end position="914"/>
    </location>
</feature>
<organism evidence="12 13">
    <name type="scientific">Aspergillus oryzae</name>
    <name type="common">Yellow koji mold</name>
    <dbReference type="NCBI Taxonomy" id="5062"/>
    <lineage>
        <taxon>Eukaryota</taxon>
        <taxon>Fungi</taxon>
        <taxon>Dikarya</taxon>
        <taxon>Ascomycota</taxon>
        <taxon>Pezizomycotina</taxon>
        <taxon>Eurotiomycetes</taxon>
        <taxon>Eurotiomycetidae</taxon>
        <taxon>Eurotiales</taxon>
        <taxon>Aspergillaceae</taxon>
        <taxon>Aspergillus</taxon>
        <taxon>Aspergillus subgen. Circumdati</taxon>
    </lineage>
</organism>
<evidence type="ECO:0000313" key="13">
    <source>
        <dbReference type="Proteomes" id="UP000190312"/>
    </source>
</evidence>
<feature type="transmembrane region" description="Helical" evidence="10">
    <location>
        <begin position="1145"/>
        <end position="1165"/>
    </location>
</feature>
<evidence type="ECO:0000256" key="8">
    <source>
        <dbReference type="ARBA" id="ARBA00023136"/>
    </source>
</evidence>
<comment type="subcellular location">
    <subcellularLocation>
        <location evidence="1">Membrane</location>
        <topology evidence="1">Multi-pass membrane protein</topology>
    </subcellularLocation>
</comment>
<dbReference type="SUPFAM" id="SSF51905">
    <property type="entry name" value="FAD/NAD(P)-binding domain"/>
    <property type="match status" value="1"/>
</dbReference>
<keyword evidence="8 10" id="KW-0472">Membrane</keyword>
<dbReference type="PANTHER" id="PTHR23502">
    <property type="entry name" value="MAJOR FACILITATOR SUPERFAMILY"/>
    <property type="match status" value="1"/>
</dbReference>
<protein>
    <submittedName>
        <fullName evidence="12">Monooxygenase FAD-binding protein</fullName>
    </submittedName>
</protein>
<proteinExistence type="inferred from homology"/>
<dbReference type="SUPFAM" id="SSF103473">
    <property type="entry name" value="MFS general substrate transporter"/>
    <property type="match status" value="1"/>
</dbReference>
<dbReference type="FunFam" id="1.20.1250.20:FF:000011">
    <property type="entry name" value="MFS multidrug transporter, putative"/>
    <property type="match status" value="1"/>
</dbReference>
<dbReference type="AlphaFoldDB" id="A0A1S9DZR9"/>
<evidence type="ECO:0000256" key="9">
    <source>
        <dbReference type="SAM" id="MobiDB-lite"/>
    </source>
</evidence>
<evidence type="ECO:0000313" key="12">
    <source>
        <dbReference type="EMBL" id="OOO14581.1"/>
    </source>
</evidence>
<evidence type="ECO:0000256" key="4">
    <source>
        <dbReference type="ARBA" id="ARBA00022692"/>
    </source>
</evidence>